<dbReference type="EMBL" id="CM037616">
    <property type="protein sequence ID" value="KAH7991652.1"/>
    <property type="molecule type" value="Genomic_DNA"/>
</dbReference>
<keyword evidence="2" id="KW-1185">Reference proteome</keyword>
<accession>A0ACB8EH32</accession>
<sequence length="151" mass="17252">MILCSNKVYVSCDSPVSKVKAWLSNERVVKGIAFLYRVVILLLLVVIGAVVYIGVKQIEQLGHSLVPPPECGPPCPRYWIGYEGKCYYLSRESRDWISSQHYCSSHNASLARIENEELDFVMRLKGKDIYWIGLRRIPNKDWTWTDGGKAT</sequence>
<gene>
    <name evidence="1" type="ORF">K3G42_008404</name>
</gene>
<reference evidence="1" key="1">
    <citation type="submission" date="2021-08" db="EMBL/GenBank/DDBJ databases">
        <title>The first chromosome-level gecko genome reveals the dynamic sex chromosomes of Neotropical dwarf geckos (Sphaerodactylidae: Sphaerodactylus).</title>
        <authorList>
            <person name="Pinto B.J."/>
            <person name="Keating S.E."/>
            <person name="Gamble T."/>
        </authorList>
    </citation>
    <scope>NUCLEOTIDE SEQUENCE</scope>
    <source>
        <strain evidence="1">TG3544</strain>
    </source>
</reference>
<dbReference type="Proteomes" id="UP000827872">
    <property type="component" value="Linkage Group LG03"/>
</dbReference>
<name>A0ACB8EH32_9SAUR</name>
<proteinExistence type="predicted"/>
<organism evidence="1 2">
    <name type="scientific">Sphaerodactylus townsendi</name>
    <dbReference type="NCBI Taxonomy" id="933632"/>
    <lineage>
        <taxon>Eukaryota</taxon>
        <taxon>Metazoa</taxon>
        <taxon>Chordata</taxon>
        <taxon>Craniata</taxon>
        <taxon>Vertebrata</taxon>
        <taxon>Euteleostomi</taxon>
        <taxon>Lepidosauria</taxon>
        <taxon>Squamata</taxon>
        <taxon>Bifurcata</taxon>
        <taxon>Gekkota</taxon>
        <taxon>Sphaerodactylidae</taxon>
        <taxon>Sphaerodactylus</taxon>
    </lineage>
</organism>
<comment type="caution">
    <text evidence="1">The sequence shown here is derived from an EMBL/GenBank/DDBJ whole genome shotgun (WGS) entry which is preliminary data.</text>
</comment>
<evidence type="ECO:0000313" key="1">
    <source>
        <dbReference type="EMBL" id="KAH7991652.1"/>
    </source>
</evidence>
<evidence type="ECO:0000313" key="2">
    <source>
        <dbReference type="Proteomes" id="UP000827872"/>
    </source>
</evidence>
<protein>
    <submittedName>
        <fullName evidence="1">Uncharacterized protein</fullName>
    </submittedName>
</protein>